<proteinExistence type="predicted"/>
<gene>
    <name evidence="1" type="ORF">V6N12_007503</name>
</gene>
<organism evidence="1 2">
    <name type="scientific">Hibiscus sabdariffa</name>
    <name type="common">roselle</name>
    <dbReference type="NCBI Taxonomy" id="183260"/>
    <lineage>
        <taxon>Eukaryota</taxon>
        <taxon>Viridiplantae</taxon>
        <taxon>Streptophyta</taxon>
        <taxon>Embryophyta</taxon>
        <taxon>Tracheophyta</taxon>
        <taxon>Spermatophyta</taxon>
        <taxon>Magnoliopsida</taxon>
        <taxon>eudicotyledons</taxon>
        <taxon>Gunneridae</taxon>
        <taxon>Pentapetalae</taxon>
        <taxon>rosids</taxon>
        <taxon>malvids</taxon>
        <taxon>Malvales</taxon>
        <taxon>Malvaceae</taxon>
        <taxon>Malvoideae</taxon>
        <taxon>Hibiscus</taxon>
    </lineage>
</organism>
<dbReference type="EMBL" id="JBBPBM010000009">
    <property type="protein sequence ID" value="KAK8568970.1"/>
    <property type="molecule type" value="Genomic_DNA"/>
</dbReference>
<accession>A0ABR2F1Y9</accession>
<protein>
    <submittedName>
        <fullName evidence="1">Uncharacterized protein</fullName>
    </submittedName>
</protein>
<name>A0ABR2F1Y9_9ROSI</name>
<dbReference type="Proteomes" id="UP001472677">
    <property type="component" value="Unassembled WGS sequence"/>
</dbReference>
<sequence length="169" mass="18656">MIVKLVHGPVEYQSVDVQKSVVGGGASVIVQKGVGVQQNGLLQAEEDVRAMGLAEHRRNKKMGKENSSWEVANVSPTNYDIARRHFLTQFARKALALEMRQTAGVATSQIMVCFLVSKVKELNEGDKATTGVDRRAWRQGQSMRQSDSLGMDGLPDYLTLLLYPNFTTC</sequence>
<keyword evidence="2" id="KW-1185">Reference proteome</keyword>
<reference evidence="1 2" key="1">
    <citation type="journal article" date="2024" name="G3 (Bethesda)">
        <title>Genome assembly of Hibiscus sabdariffa L. provides insights into metabolisms of medicinal natural products.</title>
        <authorList>
            <person name="Kim T."/>
        </authorList>
    </citation>
    <scope>NUCLEOTIDE SEQUENCE [LARGE SCALE GENOMIC DNA]</scope>
    <source>
        <strain evidence="1">TK-2024</strain>
        <tissue evidence="1">Old leaves</tissue>
    </source>
</reference>
<evidence type="ECO:0000313" key="1">
    <source>
        <dbReference type="EMBL" id="KAK8568970.1"/>
    </source>
</evidence>
<comment type="caution">
    <text evidence="1">The sequence shown here is derived from an EMBL/GenBank/DDBJ whole genome shotgun (WGS) entry which is preliminary data.</text>
</comment>
<evidence type="ECO:0000313" key="2">
    <source>
        <dbReference type="Proteomes" id="UP001472677"/>
    </source>
</evidence>